<dbReference type="PROSITE" id="PS51186">
    <property type="entry name" value="GNAT"/>
    <property type="match status" value="1"/>
</dbReference>
<dbReference type="Pfam" id="PF00583">
    <property type="entry name" value="Acetyltransf_1"/>
    <property type="match status" value="1"/>
</dbReference>
<dbReference type="RefSeq" id="WP_106457334.1">
    <property type="nucleotide sequence ID" value="NZ_PXOH01000013.1"/>
</dbReference>
<reference evidence="4 5" key="2">
    <citation type="submission" date="2018-03" db="EMBL/GenBank/DDBJ databases">
        <authorList>
            <person name="Keele B.F."/>
        </authorList>
    </citation>
    <scope>NUCLEOTIDE SEQUENCE [LARGE SCALE GENOMIC DNA]</scope>
    <source>
        <strain evidence="4 5">CCALA 016</strain>
    </source>
</reference>
<sequence length="151" mass="17651">MGLPDGYQLRVGTKSDRTLLLDFMYKTYQEFFLEQKKFSHLADTVAQYFSQTTPLWWIEFQKKPVGCLWMGSGVDQITGQRYSHIFIVYVSLEHRRKGIGSFLMNQAEIWAKSQGNFQLGLQVFNENQPAVNFYEKIGFKTQSLLMIKPFN</sequence>
<keyword evidence="2" id="KW-0012">Acyltransferase</keyword>
<keyword evidence="5" id="KW-1185">Reference proteome</keyword>
<evidence type="ECO:0000259" key="3">
    <source>
        <dbReference type="PROSITE" id="PS51186"/>
    </source>
</evidence>
<dbReference type="Gene3D" id="3.40.630.30">
    <property type="match status" value="1"/>
</dbReference>
<dbReference type="EMBL" id="PXOH01000013">
    <property type="protein sequence ID" value="PSF36618.1"/>
    <property type="molecule type" value="Genomic_DNA"/>
</dbReference>
<accession>A0A2T1LWT8</accession>
<dbReference type="CDD" id="cd04301">
    <property type="entry name" value="NAT_SF"/>
    <property type="match status" value="1"/>
</dbReference>
<dbReference type="InterPro" id="IPR000182">
    <property type="entry name" value="GNAT_dom"/>
</dbReference>
<dbReference type="AlphaFoldDB" id="A0A2T1LWT8"/>
<reference evidence="4 5" key="1">
    <citation type="submission" date="2018-03" db="EMBL/GenBank/DDBJ databases">
        <title>The ancient ancestry and fast evolution of plastids.</title>
        <authorList>
            <person name="Moore K.R."/>
            <person name="Magnabosco C."/>
            <person name="Momper L."/>
            <person name="Gold D.A."/>
            <person name="Bosak T."/>
            <person name="Fournier G.P."/>
        </authorList>
    </citation>
    <scope>NUCLEOTIDE SEQUENCE [LARGE SCALE GENOMIC DNA]</scope>
    <source>
        <strain evidence="4 5">CCALA 016</strain>
    </source>
</reference>
<proteinExistence type="predicted"/>
<organism evidence="4 5">
    <name type="scientific">Aphanothece hegewaldii CCALA 016</name>
    <dbReference type="NCBI Taxonomy" id="2107694"/>
    <lineage>
        <taxon>Bacteria</taxon>
        <taxon>Bacillati</taxon>
        <taxon>Cyanobacteriota</taxon>
        <taxon>Cyanophyceae</taxon>
        <taxon>Oscillatoriophycideae</taxon>
        <taxon>Chroococcales</taxon>
        <taxon>Aphanothecaceae</taxon>
        <taxon>Aphanothece</taxon>
    </lineage>
</organism>
<dbReference type="GO" id="GO:0016747">
    <property type="term" value="F:acyltransferase activity, transferring groups other than amino-acyl groups"/>
    <property type="evidence" value="ECO:0007669"/>
    <property type="project" value="InterPro"/>
</dbReference>
<dbReference type="Proteomes" id="UP000239001">
    <property type="component" value="Unassembled WGS sequence"/>
</dbReference>
<gene>
    <name evidence="4" type="ORF">C7H19_13130</name>
</gene>
<dbReference type="OrthoDB" id="512204at2"/>
<protein>
    <submittedName>
        <fullName evidence="4">GNAT family N-acetyltransferase</fullName>
    </submittedName>
</protein>
<comment type="caution">
    <text evidence="4">The sequence shown here is derived from an EMBL/GenBank/DDBJ whole genome shotgun (WGS) entry which is preliminary data.</text>
</comment>
<dbReference type="PANTHER" id="PTHR43072">
    <property type="entry name" value="N-ACETYLTRANSFERASE"/>
    <property type="match status" value="1"/>
</dbReference>
<evidence type="ECO:0000256" key="2">
    <source>
        <dbReference type="ARBA" id="ARBA00023315"/>
    </source>
</evidence>
<name>A0A2T1LWT8_9CHRO</name>
<evidence type="ECO:0000256" key="1">
    <source>
        <dbReference type="ARBA" id="ARBA00022679"/>
    </source>
</evidence>
<dbReference type="PANTHER" id="PTHR43072:SF23">
    <property type="entry name" value="UPF0039 PROTEIN C11D3.02C"/>
    <property type="match status" value="1"/>
</dbReference>
<evidence type="ECO:0000313" key="5">
    <source>
        <dbReference type="Proteomes" id="UP000239001"/>
    </source>
</evidence>
<keyword evidence="1 4" id="KW-0808">Transferase</keyword>
<dbReference type="SUPFAM" id="SSF55729">
    <property type="entry name" value="Acyl-CoA N-acyltransferases (Nat)"/>
    <property type="match status" value="1"/>
</dbReference>
<evidence type="ECO:0000313" key="4">
    <source>
        <dbReference type="EMBL" id="PSF36618.1"/>
    </source>
</evidence>
<dbReference type="InterPro" id="IPR016181">
    <property type="entry name" value="Acyl_CoA_acyltransferase"/>
</dbReference>
<feature type="domain" description="N-acetyltransferase" evidence="3">
    <location>
        <begin position="7"/>
        <end position="151"/>
    </location>
</feature>